<comment type="cofactor">
    <cofactor evidence="1">
        <name>Mg(2+)</name>
        <dbReference type="ChEBI" id="CHEBI:18420"/>
    </cofactor>
</comment>
<keyword evidence="4" id="KW-1133">Transmembrane helix</keyword>
<dbReference type="PROSITE" id="PS00893">
    <property type="entry name" value="NUDIX_BOX"/>
    <property type="match status" value="1"/>
</dbReference>
<dbReference type="EMBL" id="JBHSZV010000020">
    <property type="protein sequence ID" value="MFC7061967.1"/>
    <property type="molecule type" value="Genomic_DNA"/>
</dbReference>
<dbReference type="RefSeq" id="WP_204709752.1">
    <property type="nucleotide sequence ID" value="NZ_JBHSZV010000020.1"/>
</dbReference>
<dbReference type="CDD" id="cd04677">
    <property type="entry name" value="NUDIX_Hydrolase"/>
    <property type="match status" value="1"/>
</dbReference>
<evidence type="ECO:0000256" key="1">
    <source>
        <dbReference type="ARBA" id="ARBA00001946"/>
    </source>
</evidence>
<feature type="domain" description="Nudix hydrolase" evidence="5">
    <location>
        <begin position="15"/>
        <end position="148"/>
    </location>
</feature>
<name>A0ABW2EN61_9BACI</name>
<keyword evidence="7" id="KW-1185">Reference proteome</keyword>
<keyword evidence="2 3" id="KW-0378">Hydrolase</keyword>
<sequence length="149" mass="16656">MGYVEDVRELVGHRPLILVGSVVIITNANGNILLQKRTFPKGVWGLPGGLMELGESTEDAAEREVLEETNLHIDSLKLINVYSGANYFTVAQNGDEFYSVTTAYYTSDFSGEMVANQEESYQCKFISPDQLPTEMIGTHREIIMDFLKL</sequence>
<proteinExistence type="inferred from homology"/>
<dbReference type="InterPro" id="IPR020084">
    <property type="entry name" value="NUDIX_hydrolase_CS"/>
</dbReference>
<dbReference type="PANTHER" id="PTHR43046:SF2">
    <property type="entry name" value="8-OXO-DGTP DIPHOSPHATASE-RELATED"/>
    <property type="match status" value="1"/>
</dbReference>
<comment type="caution">
    <text evidence="6">The sequence shown here is derived from an EMBL/GenBank/DDBJ whole genome shotgun (WGS) entry which is preliminary data.</text>
</comment>
<comment type="similarity">
    <text evidence="3">Belongs to the Nudix hydrolase family.</text>
</comment>
<evidence type="ECO:0000313" key="6">
    <source>
        <dbReference type="EMBL" id="MFC7061967.1"/>
    </source>
</evidence>
<dbReference type="InterPro" id="IPR015797">
    <property type="entry name" value="NUDIX_hydrolase-like_dom_sf"/>
</dbReference>
<dbReference type="Pfam" id="PF00293">
    <property type="entry name" value="NUDIX"/>
    <property type="match status" value="1"/>
</dbReference>
<reference evidence="7" key="1">
    <citation type="journal article" date="2019" name="Int. J. Syst. Evol. Microbiol.">
        <title>The Global Catalogue of Microorganisms (GCM) 10K type strain sequencing project: providing services to taxonomists for standard genome sequencing and annotation.</title>
        <authorList>
            <consortium name="The Broad Institute Genomics Platform"/>
            <consortium name="The Broad Institute Genome Sequencing Center for Infectious Disease"/>
            <person name="Wu L."/>
            <person name="Ma J."/>
        </authorList>
    </citation>
    <scope>NUCLEOTIDE SEQUENCE [LARGE SCALE GENOMIC DNA]</scope>
    <source>
        <strain evidence="7">CGMCC 4.1621</strain>
    </source>
</reference>
<dbReference type="InterPro" id="IPR000086">
    <property type="entry name" value="NUDIX_hydrolase_dom"/>
</dbReference>
<evidence type="ECO:0000259" key="5">
    <source>
        <dbReference type="PROSITE" id="PS51462"/>
    </source>
</evidence>
<protein>
    <submittedName>
        <fullName evidence="6">NUDIX hydrolase</fullName>
    </submittedName>
</protein>
<keyword evidence="4" id="KW-0812">Transmembrane</keyword>
<dbReference type="PRINTS" id="PR00502">
    <property type="entry name" value="NUDIXFAMILY"/>
</dbReference>
<dbReference type="Gene3D" id="3.90.79.10">
    <property type="entry name" value="Nucleoside Triphosphate Pyrophosphohydrolase"/>
    <property type="match status" value="1"/>
</dbReference>
<dbReference type="PROSITE" id="PS51462">
    <property type="entry name" value="NUDIX"/>
    <property type="match status" value="1"/>
</dbReference>
<evidence type="ECO:0000256" key="3">
    <source>
        <dbReference type="RuleBase" id="RU003476"/>
    </source>
</evidence>
<evidence type="ECO:0000313" key="7">
    <source>
        <dbReference type="Proteomes" id="UP001596410"/>
    </source>
</evidence>
<evidence type="ECO:0000256" key="4">
    <source>
        <dbReference type="SAM" id="Phobius"/>
    </source>
</evidence>
<accession>A0ABW2EN61</accession>
<dbReference type="InterPro" id="IPR020476">
    <property type="entry name" value="Nudix_hydrolase"/>
</dbReference>
<dbReference type="PANTHER" id="PTHR43046">
    <property type="entry name" value="GDP-MANNOSE MANNOSYL HYDROLASE"/>
    <property type="match status" value="1"/>
</dbReference>
<dbReference type="SUPFAM" id="SSF55811">
    <property type="entry name" value="Nudix"/>
    <property type="match status" value="1"/>
</dbReference>
<feature type="transmembrane region" description="Helical" evidence="4">
    <location>
        <begin position="16"/>
        <end position="34"/>
    </location>
</feature>
<evidence type="ECO:0000256" key="2">
    <source>
        <dbReference type="ARBA" id="ARBA00022801"/>
    </source>
</evidence>
<gene>
    <name evidence="6" type="ORF">ACFQIC_08855</name>
</gene>
<keyword evidence="4" id="KW-0472">Membrane</keyword>
<dbReference type="Proteomes" id="UP001596410">
    <property type="component" value="Unassembled WGS sequence"/>
</dbReference>
<dbReference type="GO" id="GO:0016787">
    <property type="term" value="F:hydrolase activity"/>
    <property type="evidence" value="ECO:0007669"/>
    <property type="project" value="UniProtKB-KW"/>
</dbReference>
<organism evidence="6 7">
    <name type="scientific">Halobacillus seohaensis</name>
    <dbReference type="NCBI Taxonomy" id="447421"/>
    <lineage>
        <taxon>Bacteria</taxon>
        <taxon>Bacillati</taxon>
        <taxon>Bacillota</taxon>
        <taxon>Bacilli</taxon>
        <taxon>Bacillales</taxon>
        <taxon>Bacillaceae</taxon>
        <taxon>Halobacillus</taxon>
    </lineage>
</organism>